<feature type="repeat" description="WD" evidence="5">
    <location>
        <begin position="569"/>
        <end position="609"/>
    </location>
</feature>
<dbReference type="InterPro" id="IPR051242">
    <property type="entry name" value="WD-EF-hand_domain"/>
</dbReference>
<dbReference type="SUPFAM" id="SSF47473">
    <property type="entry name" value="EF-hand"/>
    <property type="match status" value="1"/>
</dbReference>
<organism evidence="8">
    <name type="scientific">Eutreptiella gymnastica</name>
    <dbReference type="NCBI Taxonomy" id="73025"/>
    <lineage>
        <taxon>Eukaryota</taxon>
        <taxon>Discoba</taxon>
        <taxon>Euglenozoa</taxon>
        <taxon>Euglenida</taxon>
        <taxon>Spirocuta</taxon>
        <taxon>Euglenophyceae</taxon>
        <taxon>Eutreptiales</taxon>
        <taxon>Eutreptiaceae</taxon>
        <taxon>Eutreptiella</taxon>
    </lineage>
</organism>
<evidence type="ECO:0000256" key="5">
    <source>
        <dbReference type="PROSITE-ProRule" id="PRU00221"/>
    </source>
</evidence>
<dbReference type="AlphaFoldDB" id="A0A7S1IYZ1"/>
<dbReference type="Gene3D" id="1.10.238.10">
    <property type="entry name" value="EF-hand"/>
    <property type="match status" value="1"/>
</dbReference>
<dbReference type="GO" id="GO:0005840">
    <property type="term" value="C:ribosome"/>
    <property type="evidence" value="ECO:0007669"/>
    <property type="project" value="UniProtKB-KW"/>
</dbReference>
<accession>A0A7S1IYZ1</accession>
<feature type="region of interest" description="Disordered" evidence="6">
    <location>
        <begin position="961"/>
        <end position="1019"/>
    </location>
</feature>
<dbReference type="InterPro" id="IPR015943">
    <property type="entry name" value="WD40/YVTN_repeat-like_dom_sf"/>
</dbReference>
<keyword evidence="1 5" id="KW-0853">WD repeat</keyword>
<dbReference type="InterPro" id="IPR018247">
    <property type="entry name" value="EF_Hand_1_Ca_BS"/>
</dbReference>
<dbReference type="SMART" id="SM00320">
    <property type="entry name" value="WD40"/>
    <property type="match status" value="11"/>
</dbReference>
<feature type="domain" description="EF-hand" evidence="7">
    <location>
        <begin position="138"/>
        <end position="173"/>
    </location>
</feature>
<dbReference type="InterPro" id="IPR036322">
    <property type="entry name" value="WD40_repeat_dom_sf"/>
</dbReference>
<evidence type="ECO:0000256" key="2">
    <source>
        <dbReference type="ARBA" id="ARBA00022737"/>
    </source>
</evidence>
<reference evidence="8" key="1">
    <citation type="submission" date="2021-01" db="EMBL/GenBank/DDBJ databases">
        <authorList>
            <person name="Corre E."/>
            <person name="Pelletier E."/>
            <person name="Niang G."/>
            <person name="Scheremetjew M."/>
            <person name="Finn R."/>
            <person name="Kale V."/>
            <person name="Holt S."/>
            <person name="Cochrane G."/>
            <person name="Meng A."/>
            <person name="Brown T."/>
            <person name="Cohen L."/>
        </authorList>
    </citation>
    <scope>NUCLEOTIDE SEQUENCE</scope>
    <source>
        <strain evidence="8">NIES-381</strain>
    </source>
</reference>
<keyword evidence="2" id="KW-0677">Repeat</keyword>
<name>A0A7S1IYZ1_9EUGL</name>
<dbReference type="PROSITE" id="PS00018">
    <property type="entry name" value="EF_HAND_1"/>
    <property type="match status" value="1"/>
</dbReference>
<dbReference type="PROSITE" id="PS50222">
    <property type="entry name" value="EF_HAND_2"/>
    <property type="match status" value="1"/>
</dbReference>
<sequence length="1208" mass="133383">MVGITGIVSAKTLGGRMGRPREGSRKAPLDTGLGNRDSEDQISSRPVTDLDLRTVTAMQQSQPKDVALRLVEDFEEDSEDDLARRVSSKTFEGRIDLRQLVQLKQSFDDAAASTPGCPGELTEDEFVTAFSKIMKGRMTNAELSLWFMKIDANANGSIDWDEFSTYLLLEGEQAKSQEIARTEYIPLAVPQKPREHLHSDMISRMLVHPRTGKYYSFSRDGSAKIWSATTSAMERIFHIGTSWVTDACWLKNQSKILLSTMDRKFYIYEAQSGELKRSYVGQKYRATLRPAVTVTSRGVTMSKLRTGISDDDDEETGFQQFQQNLKKFQEEPSSVEAIVLKGMEDCATAVQYCDSAGAHRDLMVTGLRSGTLLAYPLTTSSSGLVPTVTTQGLHDDQISRILMTNFLGGVLTSSWDTTIKLTNLEANCVLRTLGGAMNSKGPQKGIVGMDWSEETKLISSVGGDRIVYIWNPFIGNPVFKLEGHTAPLVDCAFNDYQLVTLAMDKIVKVWDVRTFGCMQTFLDPNLYYPENSLTALAYDRKRQRIVAGATHPEVWCMRRHVEATTQQNFSGHSKPIVGILYNPNFDQIISADGDTIIVWDVDSGQRVHTFHVRQYLADDDDAITSVDFDVSCRRLMTGMRCGSVLVWNYINGQPLKELSATLKAEVSVCCHVVNVRQNLRQVCVASGHKVCTFEDGEKAFKERVKHSFQFNKEAVTAMVQCDTSVLAYAIEGGEIIVYSVVMNKKEAVLGKPQSLVTVDSLLYLQHKDSILIAARSDGYLQLWNVKARSLLFSWAPSNEYSMCYVAANSDNNLLAAADELGVLRIWDISAVPRHPHVINAMMIKEKGCFRAHEQPIKGIIFVDKMKCIVTVSMDRTVKMFTLDGVYLGYFGQSNPWDLSQQETWSQAVLPLPPDIPVSPGAHDASFWITSSADLGQQSPSLPASRDPKCYLSDIGIGSASATFPPHQPVGNRLTGPPAGTRKNPPFGRRHLPKDDPGRAKGFSSSVPPSPWPQPLSPKSPKQFFEPLCPHLLAPKPVPLHEPAEQASTIFPYRRPELIKDIVKPTTPIVIELYSPAGMPSTSLGEGVSPRRIKQLPTLSGDALLPFAMGNAIGSYATIPIAGIQNADRADRVGSAMNKSHLRARPPSKPGSAHQRATATVHEPPKLHFEPSAPSLAALEQKIELLQSFQDQGIESVIHTSPARAKGRV</sequence>
<dbReference type="PROSITE" id="PS50082">
    <property type="entry name" value="WD_REPEATS_2"/>
    <property type="match status" value="2"/>
</dbReference>
<feature type="compositionally biased region" description="Pro residues" evidence="6">
    <location>
        <begin position="1007"/>
        <end position="1017"/>
    </location>
</feature>
<dbReference type="GO" id="GO:0005509">
    <property type="term" value="F:calcium ion binding"/>
    <property type="evidence" value="ECO:0007669"/>
    <property type="project" value="InterPro"/>
</dbReference>
<proteinExistence type="predicted"/>
<feature type="region of interest" description="Disordered" evidence="6">
    <location>
        <begin position="12"/>
        <end position="48"/>
    </location>
</feature>
<evidence type="ECO:0000256" key="4">
    <source>
        <dbReference type="ARBA" id="ARBA00022980"/>
    </source>
</evidence>
<dbReference type="PANTHER" id="PTHR44324">
    <property type="entry name" value="WD40 REPEAT DOMAIN 95"/>
    <property type="match status" value="1"/>
</dbReference>
<feature type="region of interest" description="Disordered" evidence="6">
    <location>
        <begin position="1137"/>
        <end position="1169"/>
    </location>
</feature>
<dbReference type="InterPro" id="IPR011992">
    <property type="entry name" value="EF-hand-dom_pair"/>
</dbReference>
<evidence type="ECO:0000313" key="8">
    <source>
        <dbReference type="EMBL" id="CAD9027244.1"/>
    </source>
</evidence>
<feature type="compositionally biased region" description="Basic and acidic residues" evidence="6">
    <location>
        <begin position="19"/>
        <end position="28"/>
    </location>
</feature>
<evidence type="ECO:0000256" key="1">
    <source>
        <dbReference type="ARBA" id="ARBA00022574"/>
    </source>
</evidence>
<dbReference type="Gene3D" id="2.130.10.10">
    <property type="entry name" value="YVTN repeat-like/Quinoprotein amine dehydrogenase"/>
    <property type="match status" value="4"/>
</dbReference>
<protein>
    <recommendedName>
        <fullName evidence="7">EF-hand domain-containing protein</fullName>
    </recommendedName>
</protein>
<keyword evidence="3" id="KW-0106">Calcium</keyword>
<feature type="repeat" description="WD" evidence="5">
    <location>
        <begin position="481"/>
        <end position="520"/>
    </location>
</feature>
<evidence type="ECO:0000259" key="7">
    <source>
        <dbReference type="PROSITE" id="PS50222"/>
    </source>
</evidence>
<keyword evidence="4" id="KW-0689">Ribosomal protein</keyword>
<dbReference type="SUPFAM" id="SSF50978">
    <property type="entry name" value="WD40 repeat-like"/>
    <property type="match status" value="3"/>
</dbReference>
<dbReference type="Pfam" id="PF00400">
    <property type="entry name" value="WD40"/>
    <property type="match status" value="2"/>
</dbReference>
<gene>
    <name evidence="8" type="ORF">EGYM00392_LOCUS38374</name>
</gene>
<evidence type="ECO:0000256" key="3">
    <source>
        <dbReference type="ARBA" id="ARBA00022837"/>
    </source>
</evidence>
<keyword evidence="4" id="KW-0687">Ribonucleoprotein</keyword>
<dbReference type="InterPro" id="IPR001680">
    <property type="entry name" value="WD40_rpt"/>
</dbReference>
<dbReference type="InterPro" id="IPR002048">
    <property type="entry name" value="EF_hand_dom"/>
</dbReference>
<evidence type="ECO:0000256" key="6">
    <source>
        <dbReference type="SAM" id="MobiDB-lite"/>
    </source>
</evidence>
<dbReference type="PANTHER" id="PTHR44324:SF4">
    <property type="entry name" value="WD40 REPEAT DOMAIN 95"/>
    <property type="match status" value="1"/>
</dbReference>
<dbReference type="InterPro" id="IPR019775">
    <property type="entry name" value="WD40_repeat_CS"/>
</dbReference>
<dbReference type="PROSITE" id="PS00678">
    <property type="entry name" value="WD_REPEATS_1"/>
    <property type="match status" value="1"/>
</dbReference>
<dbReference type="EMBL" id="HBGA01103483">
    <property type="protein sequence ID" value="CAD9027244.1"/>
    <property type="molecule type" value="Transcribed_RNA"/>
</dbReference>